<dbReference type="Pfam" id="PF21557">
    <property type="entry name" value="RhaB_D2"/>
    <property type="match status" value="1"/>
</dbReference>
<proteinExistence type="predicted"/>
<dbReference type="SUPFAM" id="SSF48208">
    <property type="entry name" value="Six-hairpin glycosidases"/>
    <property type="match status" value="1"/>
</dbReference>
<comment type="caution">
    <text evidence="6">The sequence shown here is derived from an EMBL/GenBank/DDBJ whole genome shotgun (WGS) entry which is preliminary data.</text>
</comment>
<dbReference type="RefSeq" id="WP_310502241.1">
    <property type="nucleotide sequence ID" value="NZ_JAVDSB010000020.1"/>
</dbReference>
<dbReference type="InterPro" id="IPR012341">
    <property type="entry name" value="6hp_glycosidase-like_sf"/>
</dbReference>
<dbReference type="Pfam" id="PF08531">
    <property type="entry name" value="Bac_rhamnosid_N"/>
    <property type="match status" value="1"/>
</dbReference>
<dbReference type="Gene3D" id="2.60.120.260">
    <property type="entry name" value="Galactose-binding domain-like"/>
    <property type="match status" value="3"/>
</dbReference>
<dbReference type="InterPro" id="IPR035396">
    <property type="entry name" value="Bac_rhamnosid6H"/>
</dbReference>
<reference evidence="6 7" key="1">
    <citation type="submission" date="2023-07" db="EMBL/GenBank/DDBJ databases">
        <title>Sorghum-associated microbial communities from plants grown in Nebraska, USA.</title>
        <authorList>
            <person name="Schachtman D."/>
        </authorList>
    </citation>
    <scope>NUCLEOTIDE SEQUENCE [LARGE SCALE GENOMIC DNA]</scope>
    <source>
        <strain evidence="6 7">CC258</strain>
    </source>
</reference>
<name>A0ABU1P513_9BACL</name>
<dbReference type="PANTHER" id="PTHR34987:SF2">
    <property type="entry name" value="B, PUTATIVE (AFU_ORTHOLOGUE AFUA_7G05040)-RELATED"/>
    <property type="match status" value="1"/>
</dbReference>
<keyword evidence="7" id="KW-1185">Reference proteome</keyword>
<evidence type="ECO:0000313" key="7">
    <source>
        <dbReference type="Proteomes" id="UP001267290"/>
    </source>
</evidence>
<accession>A0ABU1P513</accession>
<evidence type="ECO:0000259" key="4">
    <source>
        <dbReference type="Pfam" id="PF17390"/>
    </source>
</evidence>
<dbReference type="Gene3D" id="1.50.10.10">
    <property type="match status" value="1"/>
</dbReference>
<feature type="domain" description="Alpha-L-rhamnosidase concanavalin-like" evidence="1">
    <location>
        <begin position="526"/>
        <end position="614"/>
    </location>
</feature>
<evidence type="ECO:0000259" key="2">
    <source>
        <dbReference type="Pfam" id="PF08531"/>
    </source>
</evidence>
<evidence type="ECO:0000259" key="5">
    <source>
        <dbReference type="Pfam" id="PF21557"/>
    </source>
</evidence>
<dbReference type="PANTHER" id="PTHR34987">
    <property type="entry name" value="C, PUTATIVE (AFU_ORTHOLOGUE AFUA_3G02880)-RELATED"/>
    <property type="match status" value="1"/>
</dbReference>
<dbReference type="Gene3D" id="2.60.420.10">
    <property type="entry name" value="Maltose phosphorylase, domain 3"/>
    <property type="match status" value="1"/>
</dbReference>
<dbReference type="InterPro" id="IPR048653">
    <property type="entry name" value="RhaB_D2"/>
</dbReference>
<organism evidence="6 7">
    <name type="scientific">Paenibacillus qinlingensis</name>
    <dbReference type="NCBI Taxonomy" id="1837343"/>
    <lineage>
        <taxon>Bacteria</taxon>
        <taxon>Bacillati</taxon>
        <taxon>Bacillota</taxon>
        <taxon>Bacilli</taxon>
        <taxon>Bacillales</taxon>
        <taxon>Paenibacillaceae</taxon>
        <taxon>Paenibacillus</taxon>
    </lineage>
</organism>
<dbReference type="InterPro" id="IPR013737">
    <property type="entry name" value="Bac_rhamnosid_N"/>
</dbReference>
<evidence type="ECO:0008006" key="8">
    <source>
        <dbReference type="Google" id="ProtNLM"/>
    </source>
</evidence>
<feature type="domain" description="Alpha-L-rhamnosidase C-terminal" evidence="4">
    <location>
        <begin position="957"/>
        <end position="1011"/>
    </location>
</feature>
<dbReference type="Gene3D" id="3.40.50.1110">
    <property type="entry name" value="SGNH hydrolase"/>
    <property type="match status" value="1"/>
</dbReference>
<evidence type="ECO:0000259" key="3">
    <source>
        <dbReference type="Pfam" id="PF17389"/>
    </source>
</evidence>
<feature type="domain" description="Alpha-L-rhamnosidase" evidence="5">
    <location>
        <begin position="306"/>
        <end position="474"/>
    </location>
</feature>
<feature type="domain" description="Bacterial alpha-L-rhamnosidase N-terminal" evidence="2">
    <location>
        <begin position="120"/>
        <end position="264"/>
    </location>
</feature>
<dbReference type="InterPro" id="IPR008979">
    <property type="entry name" value="Galactose-bd-like_sf"/>
</dbReference>
<protein>
    <recommendedName>
        <fullName evidence="8">Alpha-L-rhamnosidase</fullName>
    </recommendedName>
</protein>
<evidence type="ECO:0000313" key="6">
    <source>
        <dbReference type="EMBL" id="MDR6554831.1"/>
    </source>
</evidence>
<dbReference type="SUPFAM" id="SSF49785">
    <property type="entry name" value="Galactose-binding domain-like"/>
    <property type="match status" value="1"/>
</dbReference>
<feature type="domain" description="Alpha-L-rhamnosidase six-hairpin glycosidase" evidence="3">
    <location>
        <begin position="625"/>
        <end position="949"/>
    </location>
</feature>
<dbReference type="InterPro" id="IPR008928">
    <property type="entry name" value="6-hairpin_glycosidase_sf"/>
</dbReference>
<dbReference type="EMBL" id="JAVDSB010000020">
    <property type="protein sequence ID" value="MDR6554831.1"/>
    <property type="molecule type" value="Genomic_DNA"/>
</dbReference>
<sequence>MSAFARFHKRLRVVKSEVRWQRDVIAYQPDLVTIGFGVNDCHAGEAGLKPYLEQEKLAYVDVYALDRSSHIRRTRITSTKGGEHRMFEQAKWIWKSGERRPINEHILFRKTFAYETELYNQAMLSISADTKYRLWVNGTELGEGPIRSTADHWYYDEFDITHLLQPDKNVIAVQVWHYGHSNYQYIENEAGLIAELCLQGAAGMQVIGTDETWLCCKHEGYDTDVVKRNVNLGWMEIYDANALSEQWVFPSYDDESWARSEVVASYGGAPWGRLYPRVIEPLSTQIIRPKQIIGLSEIVPIRQVISVNMRDNLFPSSRDANAKIFSGFLAVRLVVETETKGRLTFAHSKWNGVQGRFKIDDRWYAHQDEIQLAAGDHLFLMEICGVHNDLFCHMEFDFDRELLFAHPQGGDQDASFVTIGPIETIESYADGFQPVYGGVEKSTGLNHEHALLLDIGACSTLKAFEAYHDMCRNVHPRHVLVNKMIYSLMMRKRFVKHYPITNELERMLHDHRLPTVLPDPVEGGDLEIVLDFGKIYVGTIELEVDAPQGTVIDVYGFENRINGVNAYTSGCNNSFRYICREGRQVFKSFTRMGFRYMIVAVRSASRQTRIHGVQLNQSSYPGTDKALFRCSDPLLNDIWEISRHTSHMCMEDTFVDCPTYEQVFWVGDCRVSALVNYQLFGSYELVRHCLEMVPRSRSQSPFLLALLPTDWQAAIPMWTFSWIIACKEYVDYSGDPTFIETIYPEIRITLEAYRGFLNGDGLFDTSSWNMLDWAPIDIPSVGVVTAQQAQLAQCHRIAAEMAELLGLQGEAEDLLQCAEQLKRAINVHLWDDEAQVYLDGVHRTGKPSTTTSLQTHVLLYLADCLGERQAAIIEPQLLHPPKDWIQIGSPFFSFYLFEVWNRFGELDRTLAQMKTDWGPMIRYGASTTWETFQVFPRSHAHAWSAAPAFVLGNQLLGIEKLEEGYRKIRIAPPVTELLWAEGIVPTAYGRIDVSWSKEEGKRVMHVAVPLEIQVAADHEQLADWDIQIRVIG</sequence>
<dbReference type="InterPro" id="IPR036514">
    <property type="entry name" value="SGNH_hydro_sf"/>
</dbReference>
<dbReference type="Pfam" id="PF17389">
    <property type="entry name" value="Bac_rhamnosid6H"/>
    <property type="match status" value="1"/>
</dbReference>
<gene>
    <name evidence="6" type="ORF">J2736_006062</name>
</gene>
<dbReference type="Pfam" id="PF05592">
    <property type="entry name" value="Bac_rhamnosid"/>
    <property type="match status" value="1"/>
</dbReference>
<dbReference type="InterPro" id="IPR008902">
    <property type="entry name" value="Rhamnosid_concanavalin"/>
</dbReference>
<dbReference type="Pfam" id="PF17390">
    <property type="entry name" value="Bac_rhamnosid_C"/>
    <property type="match status" value="1"/>
</dbReference>
<evidence type="ECO:0000259" key="1">
    <source>
        <dbReference type="Pfam" id="PF05592"/>
    </source>
</evidence>
<dbReference type="InterPro" id="IPR035398">
    <property type="entry name" value="Bac_rhamnosid_C"/>
</dbReference>
<dbReference type="Proteomes" id="UP001267290">
    <property type="component" value="Unassembled WGS sequence"/>
</dbReference>